<evidence type="ECO:0000313" key="2">
    <source>
        <dbReference type="Proteomes" id="UP001589688"/>
    </source>
</evidence>
<dbReference type="RefSeq" id="WP_027951509.1">
    <property type="nucleotide sequence ID" value="NZ_JADU01000001.1"/>
</dbReference>
<gene>
    <name evidence="1" type="ORF">ACFFK8_08500</name>
</gene>
<comment type="caution">
    <text evidence="1">The sequence shown here is derived from an EMBL/GenBank/DDBJ whole genome shotgun (WGS) entry which is preliminary data.</text>
</comment>
<protein>
    <submittedName>
        <fullName evidence="1">Phage virion morphogenesis protein</fullName>
    </submittedName>
</protein>
<dbReference type="Pfam" id="PF05069">
    <property type="entry name" value="Phage_tail_S"/>
    <property type="match status" value="1"/>
</dbReference>
<dbReference type="EMBL" id="JBHLZF010000002">
    <property type="protein sequence ID" value="MFB9897831.1"/>
    <property type="molecule type" value="Genomic_DNA"/>
</dbReference>
<reference evidence="1 2" key="1">
    <citation type="submission" date="2024-09" db="EMBL/GenBank/DDBJ databases">
        <authorList>
            <person name="Sun Q."/>
            <person name="Mori K."/>
        </authorList>
    </citation>
    <scope>NUCLEOTIDE SEQUENCE [LARGE SCALE GENOMIC DNA]</scope>
    <source>
        <strain evidence="1 2">ATCC 51272</strain>
    </source>
</reference>
<organism evidence="1 2">
    <name type="scientific">Hallella seregens ATCC 51272</name>
    <dbReference type="NCBI Taxonomy" id="1336250"/>
    <lineage>
        <taxon>Bacteria</taxon>
        <taxon>Pseudomonadati</taxon>
        <taxon>Bacteroidota</taxon>
        <taxon>Bacteroidia</taxon>
        <taxon>Bacteroidales</taxon>
        <taxon>Prevotellaceae</taxon>
        <taxon>Hallella</taxon>
    </lineage>
</organism>
<name>A0ABV5ZNK3_9BACT</name>
<accession>A0ABV5ZNK3</accession>
<dbReference type="InterPro" id="IPR006522">
    <property type="entry name" value="Phage_virion_morphogenesis"/>
</dbReference>
<proteinExistence type="predicted"/>
<keyword evidence="2" id="KW-1185">Reference proteome</keyword>
<evidence type="ECO:0000313" key="1">
    <source>
        <dbReference type="EMBL" id="MFB9897831.1"/>
    </source>
</evidence>
<sequence length="209" mass="23801">MDAKQIEAKIIRAKTVIEAEVRDRLPRKVGTEAVKFVKQNFRDSAFHDGGLHEWPRARRQDDPYNKDRKYKALLSRRMHLSRSTDFRSGVAEVTIFNPVPYAAIHNEGGTITSHPTITPRMRKMAWAKVYAIAGVKKGKGEKKGKLPKQIPAEALKWKALALTKKTKLTVKATIPKRQFMGNSAELSAKVRELINQSIQNVRQRLSRFT</sequence>
<dbReference type="Proteomes" id="UP001589688">
    <property type="component" value="Unassembled WGS sequence"/>
</dbReference>